<proteinExistence type="predicted"/>
<evidence type="ECO:0000313" key="1">
    <source>
        <dbReference type="EMBL" id="MBX48094.1"/>
    </source>
</evidence>
<reference evidence="1" key="1">
    <citation type="submission" date="2018-02" db="EMBL/GenBank/DDBJ databases">
        <title>Rhizophora mucronata_Transcriptome.</title>
        <authorList>
            <person name="Meera S.P."/>
            <person name="Sreeshan A."/>
            <person name="Augustine A."/>
        </authorList>
    </citation>
    <scope>NUCLEOTIDE SEQUENCE</scope>
    <source>
        <tissue evidence="1">Leaf</tissue>
    </source>
</reference>
<name>A0A2P2P047_RHIMU</name>
<accession>A0A2P2P047</accession>
<dbReference type="AlphaFoldDB" id="A0A2P2P047"/>
<organism evidence="1">
    <name type="scientific">Rhizophora mucronata</name>
    <name type="common">Asiatic mangrove</name>
    <dbReference type="NCBI Taxonomy" id="61149"/>
    <lineage>
        <taxon>Eukaryota</taxon>
        <taxon>Viridiplantae</taxon>
        <taxon>Streptophyta</taxon>
        <taxon>Embryophyta</taxon>
        <taxon>Tracheophyta</taxon>
        <taxon>Spermatophyta</taxon>
        <taxon>Magnoliopsida</taxon>
        <taxon>eudicotyledons</taxon>
        <taxon>Gunneridae</taxon>
        <taxon>Pentapetalae</taxon>
        <taxon>rosids</taxon>
        <taxon>fabids</taxon>
        <taxon>Malpighiales</taxon>
        <taxon>Rhizophoraceae</taxon>
        <taxon>Rhizophora</taxon>
    </lineage>
</organism>
<dbReference type="EMBL" id="GGEC01067610">
    <property type="protein sequence ID" value="MBX48094.1"/>
    <property type="molecule type" value="Transcribed_RNA"/>
</dbReference>
<protein>
    <submittedName>
        <fullName evidence="1">Uncharacterized protein</fullName>
    </submittedName>
</protein>
<sequence length="46" mass="5471">MFHSRIVKGYRIFQSCLNYALSCAVYSTIDMMCSSYRSLWHRPMCL</sequence>